<dbReference type="Proteomes" id="UP000019376">
    <property type="component" value="Unassembled WGS sequence"/>
</dbReference>
<reference evidence="1 2" key="1">
    <citation type="journal article" date="2013" name="PLoS ONE">
        <title>Genomic and secretomic analyses reveal unique features of the lignocellulolytic enzyme system of Penicillium decumbens.</title>
        <authorList>
            <person name="Liu G."/>
            <person name="Zhang L."/>
            <person name="Wei X."/>
            <person name="Zou G."/>
            <person name="Qin Y."/>
            <person name="Ma L."/>
            <person name="Li J."/>
            <person name="Zheng H."/>
            <person name="Wang S."/>
            <person name="Wang C."/>
            <person name="Xun L."/>
            <person name="Zhao G.-P."/>
            <person name="Zhou Z."/>
            <person name="Qu Y."/>
        </authorList>
    </citation>
    <scope>NUCLEOTIDE SEQUENCE [LARGE SCALE GENOMIC DNA]</scope>
    <source>
        <strain evidence="2">114-2 / CGMCC 5302</strain>
    </source>
</reference>
<evidence type="ECO:0000313" key="2">
    <source>
        <dbReference type="Proteomes" id="UP000019376"/>
    </source>
</evidence>
<accession>S8AN37</accession>
<organism evidence="1 2">
    <name type="scientific">Penicillium oxalicum (strain 114-2 / CGMCC 5302)</name>
    <name type="common">Penicillium decumbens</name>
    <dbReference type="NCBI Taxonomy" id="933388"/>
    <lineage>
        <taxon>Eukaryota</taxon>
        <taxon>Fungi</taxon>
        <taxon>Dikarya</taxon>
        <taxon>Ascomycota</taxon>
        <taxon>Pezizomycotina</taxon>
        <taxon>Eurotiomycetes</taxon>
        <taxon>Eurotiomycetidae</taxon>
        <taxon>Eurotiales</taxon>
        <taxon>Aspergillaceae</taxon>
        <taxon>Penicillium</taxon>
    </lineage>
</organism>
<dbReference type="EMBL" id="KB644410">
    <property type="protein sequence ID" value="EPS27313.1"/>
    <property type="molecule type" value="Genomic_DNA"/>
</dbReference>
<dbReference type="HOGENOM" id="CLU_1195229_0_0_1"/>
<keyword evidence="2" id="KW-1185">Reference proteome</keyword>
<evidence type="ECO:0000313" key="1">
    <source>
        <dbReference type="EMBL" id="EPS27313.1"/>
    </source>
</evidence>
<sequence>MRRHGPREARRGLSDPCTEHWLLPYWAISIPQSLVREQIRGEVKLMAIGEDEKAGNIDRRLCFQYRENRTGFPQQRTLALGPSGPTVIDDDLEVRTVYWICVAYEKFFGWAIFTKVVKEGHGMDLAPTSGVFEQDTNLQLELVHTTTDHTGTQSSRALVSPLSHARQTPFDYVHEVMDATRCGGPSIRPPSPLDAIHQLAPVECPVADWLAPRTATLFDHDLWIKQVLIGCM</sequence>
<proteinExistence type="predicted"/>
<dbReference type="AlphaFoldDB" id="S8AN37"/>
<protein>
    <submittedName>
        <fullName evidence="1">Uncharacterized protein</fullName>
    </submittedName>
</protein>
<name>S8AN37_PENO1</name>
<gene>
    <name evidence="1" type="ORF">PDE_02256</name>
</gene>